<name>A0A512DHR4_9PROT</name>
<dbReference type="PROSITE" id="PS00879">
    <property type="entry name" value="ODR_DC_2_2"/>
    <property type="match status" value="1"/>
</dbReference>
<feature type="modified residue" description="N6-(pyridoxal phosphate)lysine" evidence="8">
    <location>
        <position position="61"/>
    </location>
</feature>
<keyword evidence="3 8" id="KW-0663">Pyridoxal phosphate</keyword>
<evidence type="ECO:0000259" key="11">
    <source>
        <dbReference type="Pfam" id="PF02784"/>
    </source>
</evidence>
<dbReference type="Pfam" id="PF00278">
    <property type="entry name" value="Orn_DAP_Arg_deC"/>
    <property type="match status" value="1"/>
</dbReference>
<evidence type="ECO:0000256" key="3">
    <source>
        <dbReference type="ARBA" id="ARBA00022898"/>
    </source>
</evidence>
<dbReference type="RefSeq" id="WP_084721460.1">
    <property type="nucleotide sequence ID" value="NZ_BJYZ01000001.1"/>
</dbReference>
<dbReference type="EC" id="4.1.1.17" evidence="6"/>
<dbReference type="SUPFAM" id="SSF51419">
    <property type="entry name" value="PLP-binding barrel"/>
    <property type="match status" value="1"/>
</dbReference>
<dbReference type="GO" id="GO:0033387">
    <property type="term" value="P:putrescine biosynthetic process from arginine, via ornithine"/>
    <property type="evidence" value="ECO:0007669"/>
    <property type="project" value="TreeGrafter"/>
</dbReference>
<comment type="catalytic activity">
    <reaction evidence="7">
        <text>L-ornithine + H(+) = putrescine + CO2</text>
        <dbReference type="Rhea" id="RHEA:22964"/>
        <dbReference type="ChEBI" id="CHEBI:15378"/>
        <dbReference type="ChEBI" id="CHEBI:16526"/>
        <dbReference type="ChEBI" id="CHEBI:46911"/>
        <dbReference type="ChEBI" id="CHEBI:326268"/>
        <dbReference type="EC" id="4.1.1.17"/>
    </reaction>
</comment>
<dbReference type="Pfam" id="PF02784">
    <property type="entry name" value="Orn_Arg_deC_N"/>
    <property type="match status" value="1"/>
</dbReference>
<dbReference type="SUPFAM" id="SSF50621">
    <property type="entry name" value="Alanine racemase C-terminal domain-like"/>
    <property type="match status" value="1"/>
</dbReference>
<dbReference type="InterPro" id="IPR029066">
    <property type="entry name" value="PLP-binding_barrel"/>
</dbReference>
<dbReference type="InterPro" id="IPR022653">
    <property type="entry name" value="De-COase2_pyr-phos_BS"/>
</dbReference>
<evidence type="ECO:0000256" key="6">
    <source>
        <dbReference type="ARBA" id="ARBA00034138"/>
    </source>
</evidence>
<proteinExistence type="inferred from homology"/>
<keyword evidence="13" id="KW-1185">Reference proteome</keyword>
<dbReference type="Proteomes" id="UP000321523">
    <property type="component" value="Unassembled WGS sequence"/>
</dbReference>
<comment type="caution">
    <text evidence="12">The sequence shown here is derived from an EMBL/GenBank/DDBJ whole genome shotgun (WGS) entry which is preliminary data.</text>
</comment>
<comment type="similarity">
    <text evidence="2 9">Belongs to the Orn/Lys/Arg decarboxylase class-II family.</text>
</comment>
<evidence type="ECO:0000313" key="13">
    <source>
        <dbReference type="Proteomes" id="UP000321523"/>
    </source>
</evidence>
<sequence length="411" mass="44625">MPLENTTFDQAHHTGSYPDAAAMVAALMPEQPVYCVRPHVLRGTARRFVDAFPGSVLYAVKCNAEPMFLDALHAGGIRHFDTASLPEISAVAERLPDASCYFMHPVKQRGAIRAAYDDHGVRHFVVDHPDELAKIMTETGYSRDVVIIVRLATARGAAVYDLGGKFGASPRQAAELLETAHGAGYRVGLSFHVGSQCMTPGSYTAALRLAAHVVELARVPLSVVDIGGGFPVAYVGLTPPPLDDYLEAIAAGLSQIDLPGDHEVWCEPGRALVAAGASLVVRVELRKDNFLYINDGVYGSLSDLKYAGLRFPMRVLRPEGSRVEVLADDFGDFSLFGPTCDPVDVMEGPYRLAADVREGDYIEIGQAGAYTIELRTDFNGFYPDRFVEVEDDAFLPSDEMEPCQRLSQAAE</sequence>
<keyword evidence="4" id="KW-0456">Lyase</keyword>
<evidence type="ECO:0000256" key="4">
    <source>
        <dbReference type="ARBA" id="ARBA00023239"/>
    </source>
</evidence>
<dbReference type="InterPro" id="IPR022644">
    <property type="entry name" value="De-COase2_N"/>
</dbReference>
<comment type="cofactor">
    <cofactor evidence="1 8">
        <name>pyridoxal 5'-phosphate</name>
        <dbReference type="ChEBI" id="CHEBI:597326"/>
    </cofactor>
</comment>
<dbReference type="GO" id="GO:0004586">
    <property type="term" value="F:ornithine decarboxylase activity"/>
    <property type="evidence" value="ECO:0007669"/>
    <property type="project" value="UniProtKB-EC"/>
</dbReference>
<dbReference type="InterPro" id="IPR022657">
    <property type="entry name" value="De-COase2_CS"/>
</dbReference>
<dbReference type="PRINTS" id="PR01182">
    <property type="entry name" value="ORNDCRBXLASE"/>
</dbReference>
<dbReference type="PANTHER" id="PTHR11482">
    <property type="entry name" value="ARGININE/DIAMINOPIMELATE/ORNITHINE DECARBOXYLASE"/>
    <property type="match status" value="1"/>
</dbReference>
<dbReference type="CDD" id="cd00622">
    <property type="entry name" value="PLPDE_III_ODC"/>
    <property type="match status" value="1"/>
</dbReference>
<dbReference type="PANTHER" id="PTHR11482:SF6">
    <property type="entry name" value="ORNITHINE DECARBOXYLASE 1-RELATED"/>
    <property type="match status" value="1"/>
</dbReference>
<organism evidence="12 13">
    <name type="scientific">Skermanella aerolata</name>
    <dbReference type="NCBI Taxonomy" id="393310"/>
    <lineage>
        <taxon>Bacteria</taxon>
        <taxon>Pseudomonadati</taxon>
        <taxon>Pseudomonadota</taxon>
        <taxon>Alphaproteobacteria</taxon>
        <taxon>Rhodospirillales</taxon>
        <taxon>Azospirillaceae</taxon>
        <taxon>Skermanella</taxon>
    </lineage>
</organism>
<evidence type="ECO:0000256" key="5">
    <source>
        <dbReference type="ARBA" id="ARBA00034115"/>
    </source>
</evidence>
<comment type="pathway">
    <text evidence="5">Amine and polyamine biosynthesis; putrescine biosynthesis via L-ornithine pathway; putrescine from L-ornithine: step 1/1.</text>
</comment>
<evidence type="ECO:0000259" key="10">
    <source>
        <dbReference type="Pfam" id="PF00278"/>
    </source>
</evidence>
<feature type="domain" description="Orn/DAP/Arg decarboxylase 2 C-terminal" evidence="10">
    <location>
        <begin position="277"/>
        <end position="368"/>
    </location>
</feature>
<dbReference type="InterPro" id="IPR002433">
    <property type="entry name" value="Orn_de-COase"/>
</dbReference>
<dbReference type="AlphaFoldDB" id="A0A512DHR4"/>
<dbReference type="PROSITE" id="PS00878">
    <property type="entry name" value="ODR_DC_2_1"/>
    <property type="match status" value="1"/>
</dbReference>
<dbReference type="Gene3D" id="2.40.37.10">
    <property type="entry name" value="Lyase, Ornithine Decarboxylase, Chain A, domain 1"/>
    <property type="match status" value="1"/>
</dbReference>
<dbReference type="GO" id="GO:0005737">
    <property type="term" value="C:cytoplasm"/>
    <property type="evidence" value="ECO:0007669"/>
    <property type="project" value="TreeGrafter"/>
</dbReference>
<dbReference type="PRINTS" id="PR01179">
    <property type="entry name" value="ODADCRBXLASE"/>
</dbReference>
<protein>
    <recommendedName>
        <fullName evidence="6">ornithine decarboxylase</fullName>
        <ecNumber evidence="6">4.1.1.17</ecNumber>
    </recommendedName>
</protein>
<evidence type="ECO:0000256" key="2">
    <source>
        <dbReference type="ARBA" id="ARBA00008872"/>
    </source>
</evidence>
<dbReference type="InterPro" id="IPR009006">
    <property type="entry name" value="Ala_racemase/Decarboxylase_C"/>
</dbReference>
<evidence type="ECO:0000256" key="1">
    <source>
        <dbReference type="ARBA" id="ARBA00001933"/>
    </source>
</evidence>
<dbReference type="EMBL" id="BJYZ01000001">
    <property type="protein sequence ID" value="GEO36021.1"/>
    <property type="molecule type" value="Genomic_DNA"/>
</dbReference>
<feature type="active site" description="Proton donor" evidence="8">
    <location>
        <position position="340"/>
    </location>
</feature>
<evidence type="ECO:0000256" key="7">
    <source>
        <dbReference type="ARBA" id="ARBA00049127"/>
    </source>
</evidence>
<dbReference type="InterPro" id="IPR022643">
    <property type="entry name" value="De-COase2_C"/>
</dbReference>
<feature type="domain" description="Orn/DAP/Arg decarboxylase 2 N-terminal" evidence="11">
    <location>
        <begin position="45"/>
        <end position="274"/>
    </location>
</feature>
<gene>
    <name evidence="12" type="ORF">SAE02_01690</name>
</gene>
<dbReference type="InterPro" id="IPR000183">
    <property type="entry name" value="Orn/DAP/Arg_de-COase"/>
</dbReference>
<evidence type="ECO:0000256" key="8">
    <source>
        <dbReference type="PIRSR" id="PIRSR600183-50"/>
    </source>
</evidence>
<dbReference type="OrthoDB" id="9802147at2"/>
<dbReference type="Gene3D" id="3.20.20.10">
    <property type="entry name" value="Alanine racemase"/>
    <property type="match status" value="1"/>
</dbReference>
<reference evidence="12 13" key="1">
    <citation type="submission" date="2019-07" db="EMBL/GenBank/DDBJ databases">
        <title>Whole genome shotgun sequence of Skermanella aerolata NBRC 106429.</title>
        <authorList>
            <person name="Hosoyama A."/>
            <person name="Uohara A."/>
            <person name="Ohji S."/>
            <person name="Ichikawa N."/>
        </authorList>
    </citation>
    <scope>NUCLEOTIDE SEQUENCE [LARGE SCALE GENOMIC DNA]</scope>
    <source>
        <strain evidence="12 13">NBRC 106429</strain>
    </source>
</reference>
<accession>A0A512DHR4</accession>
<evidence type="ECO:0000313" key="12">
    <source>
        <dbReference type="EMBL" id="GEO36021.1"/>
    </source>
</evidence>
<evidence type="ECO:0000256" key="9">
    <source>
        <dbReference type="RuleBase" id="RU003737"/>
    </source>
</evidence>